<evidence type="ECO:0000256" key="1">
    <source>
        <dbReference type="ARBA" id="ARBA00006723"/>
    </source>
</evidence>
<evidence type="ECO:0000256" key="2">
    <source>
        <dbReference type="ARBA" id="ARBA00023235"/>
    </source>
</evidence>
<accession>A0A8J3F1D0</accession>
<name>A0A8J3F1D0_9BURK</name>
<dbReference type="Gene3D" id="3.30.429.10">
    <property type="entry name" value="Macrophage Migration Inhibitory Factor"/>
    <property type="match status" value="1"/>
</dbReference>
<dbReference type="EC" id="5.3.2.-" evidence="4"/>
<comment type="caution">
    <text evidence="6">The sequence shown here is derived from an EMBL/GenBank/DDBJ whole genome shotgun (WGS) entry which is preliminary data.</text>
</comment>
<dbReference type="PANTHER" id="PTHR35530">
    <property type="entry name" value="TAUTOMERASE-RELATED"/>
    <property type="match status" value="1"/>
</dbReference>
<protein>
    <recommendedName>
        <fullName evidence="4">Tautomerase</fullName>
        <ecNumber evidence="4">5.3.2.-</ecNumber>
    </recommendedName>
</protein>
<dbReference type="AlphaFoldDB" id="A0A8J3F1D0"/>
<dbReference type="Proteomes" id="UP000642180">
    <property type="component" value="Unassembled WGS sequence"/>
</dbReference>
<evidence type="ECO:0000256" key="3">
    <source>
        <dbReference type="PIRSR" id="PIRSR618191-1"/>
    </source>
</evidence>
<dbReference type="NCBIfam" id="NF002571">
    <property type="entry name" value="PRK02220.1"/>
    <property type="match status" value="1"/>
</dbReference>
<dbReference type="SUPFAM" id="SSF55331">
    <property type="entry name" value="Tautomerase/MIF"/>
    <property type="match status" value="1"/>
</dbReference>
<comment type="similarity">
    <text evidence="1 4">Belongs to the 4-oxalocrotonate tautomerase family.</text>
</comment>
<proteinExistence type="inferred from homology"/>
<dbReference type="InterPro" id="IPR018191">
    <property type="entry name" value="4-OT"/>
</dbReference>
<dbReference type="InterPro" id="IPR014347">
    <property type="entry name" value="Tautomerase/MIF_sf"/>
</dbReference>
<feature type="active site" description="Proton acceptor; via imino nitrogen" evidence="3">
    <location>
        <position position="2"/>
    </location>
</feature>
<dbReference type="Pfam" id="PF01361">
    <property type="entry name" value="Tautomerase"/>
    <property type="match status" value="1"/>
</dbReference>
<dbReference type="PANTHER" id="PTHR35530:SF1">
    <property type="entry name" value="2-HYDROXYMUCONATE TAUTOMERASE"/>
    <property type="match status" value="1"/>
</dbReference>
<keyword evidence="2 4" id="KW-0413">Isomerase</keyword>
<reference evidence="7" key="1">
    <citation type="journal article" date="2019" name="Int. J. Syst. Evol. Microbiol.">
        <title>The Global Catalogue of Microorganisms (GCM) 10K type strain sequencing project: providing services to taxonomists for standard genome sequencing and annotation.</title>
        <authorList>
            <consortium name="The Broad Institute Genomics Platform"/>
            <consortium name="The Broad Institute Genome Sequencing Center for Infectious Disease"/>
            <person name="Wu L."/>
            <person name="Ma J."/>
        </authorList>
    </citation>
    <scope>NUCLEOTIDE SEQUENCE [LARGE SCALE GENOMIC DNA]</scope>
    <source>
        <strain evidence="7">CCM 2767</strain>
    </source>
</reference>
<gene>
    <name evidence="6" type="ORF">GCM10008066_17300</name>
</gene>
<dbReference type="InterPro" id="IPR004370">
    <property type="entry name" value="4-OT-like_dom"/>
</dbReference>
<evidence type="ECO:0000313" key="6">
    <source>
        <dbReference type="EMBL" id="GGI19082.1"/>
    </source>
</evidence>
<dbReference type="NCBIfam" id="NF001966">
    <property type="entry name" value="PRK00745.1"/>
    <property type="match status" value="1"/>
</dbReference>
<organism evidence="6 7">
    <name type="scientific">Oxalicibacterium faecigallinarum</name>
    <dbReference type="NCBI Taxonomy" id="573741"/>
    <lineage>
        <taxon>Bacteria</taxon>
        <taxon>Pseudomonadati</taxon>
        <taxon>Pseudomonadota</taxon>
        <taxon>Betaproteobacteria</taxon>
        <taxon>Burkholderiales</taxon>
        <taxon>Oxalobacteraceae</taxon>
        <taxon>Oxalicibacterium</taxon>
    </lineage>
</organism>
<evidence type="ECO:0000259" key="5">
    <source>
        <dbReference type="Pfam" id="PF01361"/>
    </source>
</evidence>
<feature type="domain" description="4-oxalocrotonate tautomerase-like" evidence="5">
    <location>
        <begin position="2"/>
        <end position="60"/>
    </location>
</feature>
<dbReference type="NCBIfam" id="TIGR00013">
    <property type="entry name" value="taut"/>
    <property type="match status" value="1"/>
</dbReference>
<dbReference type="GO" id="GO:0016853">
    <property type="term" value="F:isomerase activity"/>
    <property type="evidence" value="ECO:0007669"/>
    <property type="project" value="UniProtKB-UniRule"/>
</dbReference>
<evidence type="ECO:0000313" key="7">
    <source>
        <dbReference type="Proteomes" id="UP000642180"/>
    </source>
</evidence>
<keyword evidence="7" id="KW-1185">Reference proteome</keyword>
<sequence>MPTINVQLFEGRTIEQKRAFVKAVTEATVETLGSSAESVDIILTEVKREHWATGGKLWSDAS</sequence>
<dbReference type="EMBL" id="BMDI01000001">
    <property type="protein sequence ID" value="GGI19082.1"/>
    <property type="molecule type" value="Genomic_DNA"/>
</dbReference>
<evidence type="ECO:0000256" key="4">
    <source>
        <dbReference type="RuleBase" id="RU362032"/>
    </source>
</evidence>